<dbReference type="GO" id="GO:0004519">
    <property type="term" value="F:endonuclease activity"/>
    <property type="evidence" value="ECO:0007669"/>
    <property type="project" value="UniProtKB-KW"/>
</dbReference>
<dbReference type="RefSeq" id="WP_344883199.1">
    <property type="nucleotide sequence ID" value="NZ_BAABAL010000019.1"/>
</dbReference>
<proteinExistence type="predicted"/>
<name>A0ABP7TTC3_9PSEU</name>
<evidence type="ECO:0000256" key="1">
    <source>
        <dbReference type="SAM" id="MobiDB-lite"/>
    </source>
</evidence>
<protein>
    <submittedName>
        <fullName evidence="3">HNH endonuclease signature motif containing protein</fullName>
    </submittedName>
</protein>
<dbReference type="InterPro" id="IPR003870">
    <property type="entry name" value="DUF222"/>
</dbReference>
<evidence type="ECO:0000313" key="4">
    <source>
        <dbReference type="Proteomes" id="UP001501747"/>
    </source>
</evidence>
<accession>A0ABP7TTC3</accession>
<evidence type="ECO:0000313" key="3">
    <source>
        <dbReference type="EMBL" id="GAA4030208.1"/>
    </source>
</evidence>
<keyword evidence="3" id="KW-0378">Hydrolase</keyword>
<feature type="region of interest" description="Disordered" evidence="1">
    <location>
        <begin position="363"/>
        <end position="394"/>
    </location>
</feature>
<dbReference type="EMBL" id="BAABAL010000019">
    <property type="protein sequence ID" value="GAA4030208.1"/>
    <property type="molecule type" value="Genomic_DNA"/>
</dbReference>
<gene>
    <name evidence="3" type="ORF">GCM10022247_64140</name>
</gene>
<feature type="domain" description="DUF222" evidence="2">
    <location>
        <begin position="22"/>
        <end position="294"/>
    </location>
</feature>
<keyword evidence="4" id="KW-1185">Reference proteome</keyword>
<evidence type="ECO:0000259" key="2">
    <source>
        <dbReference type="Pfam" id="PF02720"/>
    </source>
</evidence>
<dbReference type="Proteomes" id="UP001501747">
    <property type="component" value="Unassembled WGS sequence"/>
</dbReference>
<organism evidence="3 4">
    <name type="scientific">Allokutzneria multivorans</name>
    <dbReference type="NCBI Taxonomy" id="1142134"/>
    <lineage>
        <taxon>Bacteria</taxon>
        <taxon>Bacillati</taxon>
        <taxon>Actinomycetota</taxon>
        <taxon>Actinomycetes</taxon>
        <taxon>Pseudonocardiales</taxon>
        <taxon>Pseudonocardiaceae</taxon>
        <taxon>Allokutzneria</taxon>
    </lineage>
</organism>
<dbReference type="Pfam" id="PF02720">
    <property type="entry name" value="DUF222"/>
    <property type="match status" value="1"/>
</dbReference>
<keyword evidence="3" id="KW-0255">Endonuclease</keyword>
<comment type="caution">
    <text evidence="3">The sequence shown here is derived from an EMBL/GenBank/DDBJ whole genome shotgun (WGS) entry which is preliminary data.</text>
</comment>
<reference evidence="4" key="1">
    <citation type="journal article" date="2019" name="Int. J. Syst. Evol. Microbiol.">
        <title>The Global Catalogue of Microorganisms (GCM) 10K type strain sequencing project: providing services to taxonomists for standard genome sequencing and annotation.</title>
        <authorList>
            <consortium name="The Broad Institute Genomics Platform"/>
            <consortium name="The Broad Institute Genome Sequencing Center for Infectious Disease"/>
            <person name="Wu L."/>
            <person name="Ma J."/>
        </authorList>
    </citation>
    <scope>NUCLEOTIDE SEQUENCE [LARGE SCALE GENOMIC DNA]</scope>
    <source>
        <strain evidence="4">JCM 17342</strain>
    </source>
</reference>
<sequence>MQNTTTARELAGAFRALCTAQAVLAGLLIKFTEPAAKRDTPYSSDDVGALLSMSRHKARALLSQAQAVTARPAVFNALLEGKIDLGKALLIVGKVQLLPASQADIAEAKLLEYAPTRTYVSLRKWASQLVCKLDPAGTERRHAEKRRRRMVEKTNADDGMCSLHVRLTAVDGLLAWGRIDRLAKSLAIPGDRRTLDQRRADVTRDLLVGEAVHASLRQAKVQVTVPITTLIGINDDPGVLAGYGPVPASVAKEIAAGGTWKRILTDPATGIALDVGRTEYEPSEALREFVKARDGICSAIGCDQAAENCTVDHCTPASDTTASAMDFRSLCQHHQRMRHESGWTCHHMDDGRHFWITPSGGFYESESEPIADPSPTENLDGGNPGPRAPGAADA</sequence>
<keyword evidence="3" id="KW-0540">Nuclease</keyword>